<dbReference type="InterPro" id="IPR009057">
    <property type="entry name" value="Homeodomain-like_sf"/>
</dbReference>
<dbReference type="SUPFAM" id="SSF46689">
    <property type="entry name" value="Homeodomain-like"/>
    <property type="match status" value="1"/>
</dbReference>
<dbReference type="Proteomes" id="UP000002357">
    <property type="component" value="Plasmid pSCL4"/>
</dbReference>
<accession>B5GUD2</accession>
<evidence type="ECO:0000313" key="2">
    <source>
        <dbReference type="EMBL" id="EFG03645.2"/>
    </source>
</evidence>
<reference evidence="2 3" key="1">
    <citation type="journal article" date="2010" name="Genome Biol. Evol.">
        <title>The sequence of a 1.8-mb bacterial linear plasmid reveals a rich evolutionary reservoir of secondary metabolic pathways.</title>
        <authorList>
            <person name="Medema M.H."/>
            <person name="Trefzer A."/>
            <person name="Kovalchuk A."/>
            <person name="van den Berg M."/>
            <person name="Mueller U."/>
            <person name="Heijne W."/>
            <person name="Wu L."/>
            <person name="Alam M.T."/>
            <person name="Ronning C.M."/>
            <person name="Nierman W.C."/>
            <person name="Bovenberg R.A.L."/>
            <person name="Breitling R."/>
            <person name="Takano E."/>
        </authorList>
    </citation>
    <scope>NUCLEOTIDE SEQUENCE [LARGE SCALE GENOMIC DNA]</scope>
    <source>
        <strain evidence="3">ATCC 27064 / DSM 738 / JCM 4710 / NBRC 13307 / NCIMB 12785 / NRRL 3585 / VKM Ac-602</strain>
        <plasmid evidence="2">pSCL4</plasmid>
    </source>
</reference>
<name>B5GUD2_STRCL</name>
<feature type="domain" description="Insertion element IS150 protein InsJ-like helix-turn-helix" evidence="1">
    <location>
        <begin position="20"/>
        <end position="70"/>
    </location>
</feature>
<protein>
    <submittedName>
        <fullName evidence="2">ISXo7 transposase</fullName>
    </submittedName>
</protein>
<dbReference type="InterPro" id="IPR055247">
    <property type="entry name" value="InsJ-like_HTH"/>
</dbReference>
<dbReference type="Pfam" id="PF13518">
    <property type="entry name" value="HTH_28"/>
    <property type="match status" value="1"/>
</dbReference>
<dbReference type="GeneID" id="301046608"/>
<evidence type="ECO:0000313" key="3">
    <source>
        <dbReference type="Proteomes" id="UP000002357"/>
    </source>
</evidence>
<organism evidence="2 3">
    <name type="scientific">Streptomyces clavuligerus</name>
    <dbReference type="NCBI Taxonomy" id="1901"/>
    <lineage>
        <taxon>Bacteria</taxon>
        <taxon>Bacillati</taxon>
        <taxon>Actinomycetota</taxon>
        <taxon>Actinomycetes</taxon>
        <taxon>Kitasatosporales</taxon>
        <taxon>Streptomycetaceae</taxon>
        <taxon>Streptomyces</taxon>
    </lineage>
</organism>
<dbReference type="AlphaFoldDB" id="B5GUD2"/>
<geneLocation type="plasmid" evidence="2 3">
    <name>pSCL4</name>
</geneLocation>
<keyword evidence="3" id="KW-1185">Reference proteome</keyword>
<evidence type="ECO:0000259" key="1">
    <source>
        <dbReference type="Pfam" id="PF13518"/>
    </source>
</evidence>
<dbReference type="EMBL" id="CM000914">
    <property type="protein sequence ID" value="EFG03645.2"/>
    <property type="molecule type" value="Genomic_DNA"/>
</dbReference>
<dbReference type="RefSeq" id="WP_003955440.1">
    <property type="nucleotide sequence ID" value="NZ_CM000914.1"/>
</dbReference>
<keyword evidence="2" id="KW-0614">Plasmid</keyword>
<dbReference type="eggNOG" id="COG3415">
    <property type="taxonomic scope" value="Bacteria"/>
</dbReference>
<dbReference type="OrthoDB" id="8479510at2"/>
<sequence length="108" mass="11756">MSDLVGDARAWSPDAQEAVRLLAVSALVEGRDRMEVAALFKVSVRAVDNWWGKWQTGGRDALLSRPRGRRAGGHQVLSEAEQAAVRQAVLDHIPSGLGLSGQLWTRGR</sequence>
<proteinExistence type="predicted"/>
<gene>
    <name evidence="2" type="ORF">SCLAV_p0154</name>
</gene>